<dbReference type="PANTHER" id="PTHR44068:SF1">
    <property type="entry name" value="HYPOTHETICAL LOC100005854"/>
    <property type="match status" value="1"/>
</dbReference>
<protein>
    <submittedName>
        <fullName evidence="4">Zgc:194242</fullName>
    </submittedName>
</protein>
<dbReference type="PANTHER" id="PTHR44068">
    <property type="entry name" value="ZGC:194242"/>
    <property type="match status" value="1"/>
</dbReference>
<reference evidence="4" key="2">
    <citation type="submission" date="2025-08" db="UniProtKB">
        <authorList>
            <consortium name="Ensembl"/>
        </authorList>
    </citation>
    <scope>IDENTIFICATION</scope>
</reference>
<evidence type="ECO:0000313" key="5">
    <source>
        <dbReference type="Proteomes" id="UP000472263"/>
    </source>
</evidence>
<evidence type="ECO:0000256" key="1">
    <source>
        <dbReference type="ARBA" id="ARBA00022679"/>
    </source>
</evidence>
<dbReference type="CDD" id="cd02440">
    <property type="entry name" value="AdoMet_MTases"/>
    <property type="match status" value="1"/>
</dbReference>
<dbReference type="Ensembl" id="ENSMMDT00005000308.1">
    <property type="protein sequence ID" value="ENSMMDP00005000300.1"/>
    <property type="gene ID" value="ENSMMDG00005000209.1"/>
</dbReference>
<evidence type="ECO:0000313" key="4">
    <source>
        <dbReference type="Ensembl" id="ENSMMDP00005000300.1"/>
    </source>
</evidence>
<dbReference type="InterPro" id="IPR050447">
    <property type="entry name" value="Erg6_SMT_methyltransf"/>
</dbReference>
<dbReference type="Gene3D" id="3.40.50.150">
    <property type="entry name" value="Vaccinia Virus protein VP39"/>
    <property type="match status" value="1"/>
</dbReference>
<name>A0A667W845_9TELE</name>
<dbReference type="AlphaFoldDB" id="A0A667W845"/>
<dbReference type="GeneTree" id="ENSGT00390000010372"/>
<dbReference type="SUPFAM" id="SSF53335">
    <property type="entry name" value="S-adenosyl-L-methionine-dependent methyltransferases"/>
    <property type="match status" value="1"/>
</dbReference>
<comment type="similarity">
    <text evidence="2">Belongs to the class I-like SAM-binding methyltransferase superfamily. Erg6/SMT family.</text>
</comment>
<reference evidence="4" key="1">
    <citation type="submission" date="2019-06" db="EMBL/GenBank/DDBJ databases">
        <authorList>
            <consortium name="Wellcome Sanger Institute Data Sharing"/>
        </authorList>
    </citation>
    <scope>NUCLEOTIDE SEQUENCE [LARGE SCALE GENOMIC DNA]</scope>
</reference>
<proteinExistence type="inferred from homology"/>
<dbReference type="InterPro" id="IPR013216">
    <property type="entry name" value="Methyltransf_11"/>
</dbReference>
<evidence type="ECO:0000256" key="2">
    <source>
        <dbReference type="ARBA" id="ARBA00038188"/>
    </source>
</evidence>
<dbReference type="Pfam" id="PF08241">
    <property type="entry name" value="Methyltransf_11"/>
    <property type="match status" value="1"/>
</dbReference>
<dbReference type="GO" id="GO:0003838">
    <property type="term" value="F:sterol 24-C-methyltransferase activity"/>
    <property type="evidence" value="ECO:0007669"/>
    <property type="project" value="TreeGrafter"/>
</dbReference>
<reference evidence="4" key="3">
    <citation type="submission" date="2025-09" db="UniProtKB">
        <authorList>
            <consortium name="Ensembl"/>
        </authorList>
    </citation>
    <scope>IDENTIFICATION</scope>
</reference>
<dbReference type="GO" id="GO:0016126">
    <property type="term" value="P:sterol biosynthetic process"/>
    <property type="evidence" value="ECO:0007669"/>
    <property type="project" value="TreeGrafter"/>
</dbReference>
<accession>A0A667W845</accession>
<keyword evidence="5" id="KW-1185">Reference proteome</keyword>
<dbReference type="InParanoid" id="A0A667W845"/>
<dbReference type="InterPro" id="IPR029063">
    <property type="entry name" value="SAM-dependent_MTases_sf"/>
</dbReference>
<organism evidence="4 5">
    <name type="scientific">Myripristis murdjan</name>
    <name type="common">pinecone soldierfish</name>
    <dbReference type="NCBI Taxonomy" id="586833"/>
    <lineage>
        <taxon>Eukaryota</taxon>
        <taxon>Metazoa</taxon>
        <taxon>Chordata</taxon>
        <taxon>Craniata</taxon>
        <taxon>Vertebrata</taxon>
        <taxon>Euteleostomi</taxon>
        <taxon>Actinopterygii</taxon>
        <taxon>Neopterygii</taxon>
        <taxon>Teleostei</taxon>
        <taxon>Neoteleostei</taxon>
        <taxon>Acanthomorphata</taxon>
        <taxon>Holocentriformes</taxon>
        <taxon>Holocentridae</taxon>
        <taxon>Myripristis</taxon>
    </lineage>
</organism>
<sequence length="210" mass="23304">MFYIKVGKQLGHPTRSVAGWLVSKLLRFRNQILEENAVRLCGIQPGDTVLELGHGPGLGLPSAAKLLTEPKGHLIGVDYSEYMHQMASELVKDLVASGKVTLHHCDVAAMPLADSSIDKVFHCNCYYFWPDLRKGASEIHRVMKPGGLMVATMRLSHVSALASKHVMPGENWRPEAYMTALRDSGFTDVRMEDKQHNGFIFQAIYATALK</sequence>
<dbReference type="OrthoDB" id="10250730at2759"/>
<feature type="domain" description="Methyltransferase type 11" evidence="3">
    <location>
        <begin position="50"/>
        <end position="150"/>
    </location>
</feature>
<dbReference type="Proteomes" id="UP000472263">
    <property type="component" value="Chromosome 7"/>
</dbReference>
<keyword evidence="1" id="KW-0808">Transferase</keyword>
<dbReference type="GO" id="GO:0005783">
    <property type="term" value="C:endoplasmic reticulum"/>
    <property type="evidence" value="ECO:0007669"/>
    <property type="project" value="TreeGrafter"/>
</dbReference>
<gene>
    <name evidence="4" type="primary">zgc:194242</name>
</gene>
<evidence type="ECO:0000259" key="3">
    <source>
        <dbReference type="Pfam" id="PF08241"/>
    </source>
</evidence>